<proteinExistence type="predicted"/>
<feature type="non-terminal residue" evidence="2">
    <location>
        <position position="1"/>
    </location>
</feature>
<feature type="coiled-coil region" evidence="1">
    <location>
        <begin position="1"/>
        <end position="28"/>
    </location>
</feature>
<name>A0A0F9EVC5_9ZZZZ</name>
<keyword evidence="1" id="KW-0175">Coiled coil</keyword>
<gene>
    <name evidence="2" type="ORF">LCGC14_2382310</name>
</gene>
<accession>A0A0F9EVC5</accession>
<dbReference type="AlphaFoldDB" id="A0A0F9EVC5"/>
<sequence>RAQLERRIARLDEKRALLEQALKAEKDRVLNEEVPHA</sequence>
<evidence type="ECO:0000256" key="1">
    <source>
        <dbReference type="SAM" id="Coils"/>
    </source>
</evidence>
<reference evidence="2" key="1">
    <citation type="journal article" date="2015" name="Nature">
        <title>Complex archaea that bridge the gap between prokaryotes and eukaryotes.</title>
        <authorList>
            <person name="Spang A."/>
            <person name="Saw J.H."/>
            <person name="Jorgensen S.L."/>
            <person name="Zaremba-Niedzwiedzka K."/>
            <person name="Martijn J."/>
            <person name="Lind A.E."/>
            <person name="van Eijk R."/>
            <person name="Schleper C."/>
            <person name="Guy L."/>
            <person name="Ettema T.J."/>
        </authorList>
    </citation>
    <scope>NUCLEOTIDE SEQUENCE</scope>
</reference>
<comment type="caution">
    <text evidence="2">The sequence shown here is derived from an EMBL/GenBank/DDBJ whole genome shotgun (WGS) entry which is preliminary data.</text>
</comment>
<dbReference type="EMBL" id="LAZR01035361">
    <property type="protein sequence ID" value="KKL27718.1"/>
    <property type="molecule type" value="Genomic_DNA"/>
</dbReference>
<organism evidence="2">
    <name type="scientific">marine sediment metagenome</name>
    <dbReference type="NCBI Taxonomy" id="412755"/>
    <lineage>
        <taxon>unclassified sequences</taxon>
        <taxon>metagenomes</taxon>
        <taxon>ecological metagenomes</taxon>
    </lineage>
</organism>
<protein>
    <submittedName>
        <fullName evidence="2">Uncharacterized protein</fullName>
    </submittedName>
</protein>
<evidence type="ECO:0000313" key="2">
    <source>
        <dbReference type="EMBL" id="KKL27718.1"/>
    </source>
</evidence>